<dbReference type="EMBL" id="CP011801">
    <property type="protein sequence ID" value="ALA56472.1"/>
    <property type="molecule type" value="Genomic_DNA"/>
</dbReference>
<dbReference type="SMART" id="SM00478">
    <property type="entry name" value="ENDO3c"/>
    <property type="match status" value="1"/>
</dbReference>
<dbReference type="FunFam" id="1.10.340.30:FF:000004">
    <property type="entry name" value="DNA-3-methyladenine glycosylase II"/>
    <property type="match status" value="1"/>
</dbReference>
<dbReference type="CDD" id="cd00056">
    <property type="entry name" value="ENDO3c"/>
    <property type="match status" value="1"/>
</dbReference>
<dbReference type="InterPro" id="IPR011257">
    <property type="entry name" value="DNA_glycosylase"/>
</dbReference>
<evidence type="ECO:0000256" key="5">
    <source>
        <dbReference type="ARBA" id="ARBA00023204"/>
    </source>
</evidence>
<dbReference type="InterPro" id="IPR051912">
    <property type="entry name" value="Alkylbase_DNA_Glycosylase/TA"/>
</dbReference>
<keyword evidence="7" id="KW-0326">Glycosidase</keyword>
<dbReference type="GO" id="GO:0006285">
    <property type="term" value="P:base-excision repair, AP site formation"/>
    <property type="evidence" value="ECO:0007669"/>
    <property type="project" value="TreeGrafter"/>
</dbReference>
<dbReference type="EC" id="3.2.2.21" evidence="3"/>
<reference evidence="7 8" key="1">
    <citation type="journal article" date="2015" name="Proc. Natl. Acad. Sci. U.S.A.">
        <title>Expanded metabolic versatility of ubiquitous nitrite-oxidizing bacteria from the genus Nitrospira.</title>
        <authorList>
            <person name="Koch H."/>
            <person name="Lucker S."/>
            <person name="Albertsen M."/>
            <person name="Kitzinger K."/>
            <person name="Herbold C."/>
            <person name="Spieck E."/>
            <person name="Nielsen P.H."/>
            <person name="Wagner M."/>
            <person name="Daims H."/>
        </authorList>
    </citation>
    <scope>NUCLEOTIDE SEQUENCE [LARGE SCALE GENOMIC DNA]</scope>
    <source>
        <strain evidence="7 8">NSP M-1</strain>
    </source>
</reference>
<dbReference type="GO" id="GO:0032131">
    <property type="term" value="F:alkylated DNA binding"/>
    <property type="evidence" value="ECO:0007669"/>
    <property type="project" value="TreeGrafter"/>
</dbReference>
<dbReference type="InterPro" id="IPR003265">
    <property type="entry name" value="HhH-GPD_domain"/>
</dbReference>
<dbReference type="OrthoDB" id="9785929at2"/>
<evidence type="ECO:0000256" key="1">
    <source>
        <dbReference type="ARBA" id="ARBA00000086"/>
    </source>
</evidence>
<evidence type="ECO:0000259" key="6">
    <source>
        <dbReference type="SMART" id="SM00478"/>
    </source>
</evidence>
<dbReference type="Gene3D" id="1.10.340.30">
    <property type="entry name" value="Hypothetical protein, domain 2"/>
    <property type="match status" value="1"/>
</dbReference>
<dbReference type="Pfam" id="PF00730">
    <property type="entry name" value="HhH-GPD"/>
    <property type="match status" value="1"/>
</dbReference>
<dbReference type="STRING" id="42253.NITMOv2_0028"/>
<dbReference type="GO" id="GO:0008725">
    <property type="term" value="F:DNA-3-methyladenine glycosylase activity"/>
    <property type="evidence" value="ECO:0007669"/>
    <property type="project" value="TreeGrafter"/>
</dbReference>
<proteinExistence type="inferred from homology"/>
<dbReference type="GO" id="GO:0043916">
    <property type="term" value="F:DNA-7-methylguanine glycosylase activity"/>
    <property type="evidence" value="ECO:0007669"/>
    <property type="project" value="TreeGrafter"/>
</dbReference>
<evidence type="ECO:0000256" key="4">
    <source>
        <dbReference type="ARBA" id="ARBA00022763"/>
    </source>
</evidence>
<gene>
    <name evidence="7" type="primary">mag</name>
    <name evidence="7" type="ORF">NITMOv2_0028</name>
</gene>
<evidence type="ECO:0000256" key="3">
    <source>
        <dbReference type="ARBA" id="ARBA00012000"/>
    </source>
</evidence>
<evidence type="ECO:0000313" key="8">
    <source>
        <dbReference type="Proteomes" id="UP000069205"/>
    </source>
</evidence>
<dbReference type="Gene3D" id="1.10.1670.40">
    <property type="match status" value="1"/>
</dbReference>
<evidence type="ECO:0000256" key="2">
    <source>
        <dbReference type="ARBA" id="ARBA00010817"/>
    </source>
</evidence>
<dbReference type="GO" id="GO:0032993">
    <property type="term" value="C:protein-DNA complex"/>
    <property type="evidence" value="ECO:0007669"/>
    <property type="project" value="TreeGrafter"/>
</dbReference>
<dbReference type="Proteomes" id="UP000069205">
    <property type="component" value="Chromosome"/>
</dbReference>
<feature type="domain" description="HhH-GPD" evidence="6">
    <location>
        <begin position="50"/>
        <end position="206"/>
    </location>
</feature>
<dbReference type="GO" id="GO:0006307">
    <property type="term" value="P:DNA alkylation repair"/>
    <property type="evidence" value="ECO:0007669"/>
    <property type="project" value="TreeGrafter"/>
</dbReference>
<name>A0A0K2G7B4_NITMO</name>
<evidence type="ECO:0000313" key="7">
    <source>
        <dbReference type="EMBL" id="ALA56472.1"/>
    </source>
</evidence>
<dbReference type="RefSeq" id="WP_053377973.1">
    <property type="nucleotide sequence ID" value="NZ_CP011801.1"/>
</dbReference>
<dbReference type="PATRIC" id="fig|42253.5.peg.29"/>
<accession>A0A0K2G7B4</accession>
<comment type="catalytic activity">
    <reaction evidence="1">
        <text>Hydrolysis of alkylated DNA, releasing 3-methyladenine, 3-methylguanine, 7-methylguanine and 7-methyladenine.</text>
        <dbReference type="EC" id="3.2.2.21"/>
    </reaction>
</comment>
<dbReference type="SUPFAM" id="SSF48150">
    <property type="entry name" value="DNA-glycosylase"/>
    <property type="match status" value="1"/>
</dbReference>
<dbReference type="PANTHER" id="PTHR43003:SF5">
    <property type="entry name" value="DNA-3-METHYLADENINE GLYCOSYLASE"/>
    <property type="match status" value="1"/>
</dbReference>
<keyword evidence="5" id="KW-0234">DNA repair</keyword>
<protein>
    <recommendedName>
        <fullName evidence="3">DNA-3-methyladenine glycosylase II</fullName>
        <ecNumber evidence="3">3.2.2.21</ecNumber>
    </recommendedName>
</protein>
<comment type="similarity">
    <text evidence="2">Belongs to the alkylbase DNA glycosidase AlkA family.</text>
</comment>
<dbReference type="KEGG" id="nmv:NITMOv2_0028"/>
<keyword evidence="8" id="KW-1185">Reference proteome</keyword>
<keyword evidence="4" id="KW-0227">DNA damage</keyword>
<dbReference type="AlphaFoldDB" id="A0A0K2G7B4"/>
<dbReference type="PANTHER" id="PTHR43003">
    <property type="entry name" value="DNA-3-METHYLADENINE GLYCOSYLASE"/>
    <property type="match status" value="1"/>
</dbReference>
<sequence length="217" mass="24642">MSPPARRTDPLRHLCRADPVMRRLIRDVGPFLLKARARRSPFESLARAIAYQQLHDQAAESILKRFCSLFPGRRFPRPEQILAADPEAIRRAGFSRAKVAALRDLAEKVLDGTVPTGRMVRALDDEAIIERLIVVRGIGRWTAEMLLIFQLGRPDVLPVDDFGLRNGFRIAYGLPSMPTPKDVLRYGERWKPYRTAAAWYLWRAADRGSGKAKIITL</sequence>
<keyword evidence="7" id="KW-0378">Hydrolase</keyword>
<organism evidence="7 8">
    <name type="scientific">Nitrospira moscoviensis</name>
    <dbReference type="NCBI Taxonomy" id="42253"/>
    <lineage>
        <taxon>Bacteria</taxon>
        <taxon>Pseudomonadati</taxon>
        <taxon>Nitrospirota</taxon>
        <taxon>Nitrospiria</taxon>
        <taxon>Nitrospirales</taxon>
        <taxon>Nitrospiraceae</taxon>
        <taxon>Nitrospira</taxon>
    </lineage>
</organism>